<evidence type="ECO:0000313" key="2">
    <source>
        <dbReference type="Proteomes" id="UP000249661"/>
    </source>
</evidence>
<protein>
    <submittedName>
        <fullName evidence="1">Uncharacterized protein</fullName>
    </submittedName>
</protein>
<keyword evidence="2" id="KW-1185">Reference proteome</keyword>
<proteinExistence type="predicted"/>
<reference evidence="1" key="1">
    <citation type="submission" date="2018-02" db="EMBL/GenBank/DDBJ databases">
        <title>The genomes of Aspergillus section Nigri reveals drivers in fungal speciation.</title>
        <authorList>
            <consortium name="DOE Joint Genome Institute"/>
            <person name="Vesth T.C."/>
            <person name="Nybo J."/>
            <person name="Theobald S."/>
            <person name="Brandl J."/>
            <person name="Frisvad J.C."/>
            <person name="Nielsen K.F."/>
            <person name="Lyhne E.K."/>
            <person name="Kogle M.E."/>
            <person name="Kuo A."/>
            <person name="Riley R."/>
            <person name="Clum A."/>
            <person name="Nolan M."/>
            <person name="Lipzen A."/>
            <person name="Salamov A."/>
            <person name="Henrissat B."/>
            <person name="Wiebenga A."/>
            <person name="De vries R.P."/>
            <person name="Grigoriev I.V."/>
            <person name="Mortensen U.H."/>
            <person name="Andersen M.R."/>
            <person name="Baker S.E."/>
        </authorList>
    </citation>
    <scope>NUCLEOTIDE SEQUENCE</scope>
    <source>
        <strain evidence="1">CBS 121060</strain>
    </source>
</reference>
<organism evidence="1 2">
    <name type="scientific">Aspergillus aculeatinus CBS 121060</name>
    <dbReference type="NCBI Taxonomy" id="1448322"/>
    <lineage>
        <taxon>Eukaryota</taxon>
        <taxon>Fungi</taxon>
        <taxon>Dikarya</taxon>
        <taxon>Ascomycota</taxon>
        <taxon>Pezizomycotina</taxon>
        <taxon>Eurotiomycetes</taxon>
        <taxon>Eurotiomycetidae</taxon>
        <taxon>Eurotiales</taxon>
        <taxon>Aspergillaceae</taxon>
        <taxon>Aspergillus</taxon>
        <taxon>Aspergillus subgen. Circumdati</taxon>
    </lineage>
</organism>
<dbReference type="EMBL" id="KZ824978">
    <property type="protein sequence ID" value="RAH66915.1"/>
    <property type="molecule type" value="Genomic_DNA"/>
</dbReference>
<sequence length="447" mass="50021">MRHLNFRSSSFPSKPALQSLPQWQSQRDRGRDKFVTGPETDVELVAIPICRARHVKCDETPGACNQCTSTGRHCEYDASRLPRISGAIARTIWPHSVVQIAPTTRPDTSTDEQRCFSIFFHQTAPRMADWFNLEVWQRIVLQISHAEPAAYHAAVALSALHEDVEMRGLCRAGKQGMHDPHHRFAFEQYGKAMVMLRRRLASNDPQVRLVALICCITFICVELLHGSYKSAGVHLRRGVQLVEQRDGYWRHHPRQGSLPTAQLRYGSATEAALVQAFMVLDVQIAQYEQSDALTLEQSTGQNAYPSVTNSHGSLMHEQSTDQDTSLTGSSSLGSNAFVSLLEARQRINILMSKVSHLRGSCETVLHDNTKEPAVVQRATAQQDIMLAQLSEFAVSFEELVARRDPGSLTEEERRNIALLRLQHLSLLKLVDISLAASEVIPDRTLST</sequence>
<dbReference type="Proteomes" id="UP000249661">
    <property type="component" value="Unassembled WGS sequence"/>
</dbReference>
<name>A0ACD1GZY9_9EURO</name>
<gene>
    <name evidence="1" type="ORF">BO66DRAFT_430935</name>
</gene>
<accession>A0ACD1GZY9</accession>
<evidence type="ECO:0000313" key="1">
    <source>
        <dbReference type="EMBL" id="RAH66915.1"/>
    </source>
</evidence>